<feature type="domain" description="DJ-1/PfpI" evidence="1">
    <location>
        <begin position="4"/>
        <end position="164"/>
    </location>
</feature>
<dbReference type="GO" id="GO:0006355">
    <property type="term" value="P:regulation of DNA-templated transcription"/>
    <property type="evidence" value="ECO:0007669"/>
    <property type="project" value="TreeGrafter"/>
</dbReference>
<proteinExistence type="predicted"/>
<dbReference type="SUPFAM" id="SSF52317">
    <property type="entry name" value="Class I glutamine amidotransferase-like"/>
    <property type="match status" value="1"/>
</dbReference>
<dbReference type="InterPro" id="IPR029062">
    <property type="entry name" value="Class_I_gatase-like"/>
</dbReference>
<dbReference type="PANTHER" id="PTHR43130:SF2">
    <property type="entry name" value="DJ-1_PFPI DOMAIN-CONTAINING PROTEIN"/>
    <property type="match status" value="1"/>
</dbReference>
<dbReference type="EMBL" id="CAEZUX010000017">
    <property type="protein sequence ID" value="CAB4609149.1"/>
    <property type="molecule type" value="Genomic_DNA"/>
</dbReference>
<dbReference type="InterPro" id="IPR052158">
    <property type="entry name" value="INH-QAR"/>
</dbReference>
<gene>
    <name evidence="2" type="ORF">UFOPK1874_00304</name>
</gene>
<organism evidence="2">
    <name type="scientific">freshwater metagenome</name>
    <dbReference type="NCBI Taxonomy" id="449393"/>
    <lineage>
        <taxon>unclassified sequences</taxon>
        <taxon>metagenomes</taxon>
        <taxon>ecological metagenomes</taxon>
    </lineage>
</organism>
<dbReference type="InterPro" id="IPR002818">
    <property type="entry name" value="DJ-1/PfpI"/>
</dbReference>
<evidence type="ECO:0000313" key="2">
    <source>
        <dbReference type="EMBL" id="CAB4609149.1"/>
    </source>
</evidence>
<dbReference type="AlphaFoldDB" id="A0A6J6HB85"/>
<name>A0A6J6HB85_9ZZZZ</name>
<reference evidence="2" key="1">
    <citation type="submission" date="2020-05" db="EMBL/GenBank/DDBJ databases">
        <authorList>
            <person name="Chiriac C."/>
            <person name="Salcher M."/>
            <person name="Ghai R."/>
            <person name="Kavagutti S V."/>
        </authorList>
    </citation>
    <scope>NUCLEOTIDE SEQUENCE</scope>
</reference>
<dbReference type="CDD" id="cd03139">
    <property type="entry name" value="GATase1_PfpI_2"/>
    <property type="match status" value="1"/>
</dbReference>
<accession>A0A6J6HB85</accession>
<dbReference type="Gene3D" id="3.40.50.880">
    <property type="match status" value="1"/>
</dbReference>
<dbReference type="Pfam" id="PF01965">
    <property type="entry name" value="DJ-1_PfpI"/>
    <property type="match status" value="1"/>
</dbReference>
<evidence type="ECO:0000259" key="1">
    <source>
        <dbReference type="Pfam" id="PF01965"/>
    </source>
</evidence>
<protein>
    <submittedName>
        <fullName evidence="2">Unannotated protein</fullName>
    </submittedName>
</protein>
<dbReference type="PANTHER" id="PTHR43130">
    <property type="entry name" value="ARAC-FAMILY TRANSCRIPTIONAL REGULATOR"/>
    <property type="match status" value="1"/>
</dbReference>
<sequence length="212" mass="22564">MTTVGLVLYPQFTALDIVGPFQTLVDVPGLDVFFVAEEKGPVVDHTGKLTMQATHSFDEVDSLDVLVVPGGMADRGIDRSNAVVRFVEKIHPTTTWTTSVCTGSIYLAHAGILNGVTATTHWASYDRLQALGAIPTEERVITQGKVITAAGVSSGIDMGLTLVAAMHGEEMAKVIQLAIEYDPQPPFDSGAPSKVTPELKSLVSAIFSNPNR</sequence>